<comment type="similarity">
    <text evidence="1 3">Belongs to the short-chain dehydrogenases/reductases (SDR) family.</text>
</comment>
<dbReference type="OrthoDB" id="37659at2759"/>
<proteinExistence type="inferred from homology"/>
<accession>A0A1Y1MRL7</accession>
<dbReference type="Gene3D" id="3.40.50.720">
    <property type="entry name" value="NAD(P)-binding Rossmann-like Domain"/>
    <property type="match status" value="1"/>
</dbReference>
<dbReference type="EMBL" id="GEZM01023625">
    <property type="protein sequence ID" value="JAV88261.1"/>
    <property type="molecule type" value="Transcribed_RNA"/>
</dbReference>
<evidence type="ECO:0000313" key="4">
    <source>
        <dbReference type="EMBL" id="JAV88261.1"/>
    </source>
</evidence>
<dbReference type="InterPro" id="IPR002347">
    <property type="entry name" value="SDR_fam"/>
</dbReference>
<name>A0A1Y1MRL7_PHOPY</name>
<evidence type="ECO:0000256" key="2">
    <source>
        <dbReference type="ARBA" id="ARBA00023002"/>
    </source>
</evidence>
<dbReference type="AlphaFoldDB" id="A0A1Y1MRL7"/>
<evidence type="ECO:0000256" key="3">
    <source>
        <dbReference type="RuleBase" id="RU000363"/>
    </source>
</evidence>
<dbReference type="RefSeq" id="XP_031347713.1">
    <property type="nucleotide sequence ID" value="XM_031491853.1"/>
</dbReference>
<dbReference type="GeneID" id="116174069"/>
<keyword evidence="2" id="KW-0560">Oxidoreductase</keyword>
<dbReference type="SUPFAM" id="SSF51735">
    <property type="entry name" value="NAD(P)-binding Rossmann-fold domains"/>
    <property type="match status" value="1"/>
</dbReference>
<sequence>MRKMFKIAGKVGLITGGATGIGAAIARNLLEAGLKGIAIVDINERDGLESVSKLNEEFGKSSSVFIRADVSVREQLDDAFKKTVKTFNNLDIVVNNAGRLEDSEWEATIGINLVGTVNGTILAYEHYLPTYKSDDETVIVNISSMAALHRYPLAPIYASAKAGIIALTRSLGCGPHYKRTKIKTLAICPGITSTAILDVKEDHFLGPAYFRMYQDLLRSSPPQPISAVSNAVIKVIKEGRSGSLWAVEHSREPVELNFQFEPKSKL</sequence>
<dbReference type="GO" id="GO:0016616">
    <property type="term" value="F:oxidoreductase activity, acting on the CH-OH group of donors, NAD or NADP as acceptor"/>
    <property type="evidence" value="ECO:0007669"/>
    <property type="project" value="TreeGrafter"/>
</dbReference>
<dbReference type="Pfam" id="PF00106">
    <property type="entry name" value="adh_short"/>
    <property type="match status" value="1"/>
</dbReference>
<reference evidence="4" key="1">
    <citation type="journal article" date="2016" name="Sci. Rep.">
        <title>Molecular characterization of firefly nuptial gifts: a multi-omics approach sheds light on postcopulatory sexual selection.</title>
        <authorList>
            <person name="Al-Wathiqui N."/>
            <person name="Fallon T.R."/>
            <person name="South A."/>
            <person name="Weng J.K."/>
            <person name="Lewis S.M."/>
        </authorList>
    </citation>
    <scope>NUCLEOTIDE SEQUENCE</scope>
</reference>
<dbReference type="PRINTS" id="PR00080">
    <property type="entry name" value="SDRFAMILY"/>
</dbReference>
<dbReference type="InterPro" id="IPR020904">
    <property type="entry name" value="Sc_DH/Rdtase_CS"/>
</dbReference>
<dbReference type="PROSITE" id="PS00061">
    <property type="entry name" value="ADH_SHORT"/>
    <property type="match status" value="1"/>
</dbReference>
<dbReference type="PANTHER" id="PTHR44229">
    <property type="entry name" value="15-HYDROXYPROSTAGLANDIN DEHYDROGENASE [NAD(+)]"/>
    <property type="match status" value="1"/>
</dbReference>
<dbReference type="InterPro" id="IPR036291">
    <property type="entry name" value="NAD(P)-bd_dom_sf"/>
</dbReference>
<protein>
    <submittedName>
        <fullName evidence="4">Uncharacterized protein</fullName>
    </submittedName>
</protein>
<dbReference type="PRINTS" id="PR00081">
    <property type="entry name" value="GDHRDH"/>
</dbReference>
<evidence type="ECO:0000256" key="1">
    <source>
        <dbReference type="ARBA" id="ARBA00006484"/>
    </source>
</evidence>
<dbReference type="PANTHER" id="PTHR44229:SF8">
    <property type="entry name" value="ALCOHOL DEHYDROGENASE-RELATED"/>
    <property type="match status" value="1"/>
</dbReference>
<organism evidence="4">
    <name type="scientific">Photinus pyralis</name>
    <name type="common">Common eastern firefly</name>
    <name type="synonym">Lampyris pyralis</name>
    <dbReference type="NCBI Taxonomy" id="7054"/>
    <lineage>
        <taxon>Eukaryota</taxon>
        <taxon>Metazoa</taxon>
        <taxon>Ecdysozoa</taxon>
        <taxon>Arthropoda</taxon>
        <taxon>Hexapoda</taxon>
        <taxon>Insecta</taxon>
        <taxon>Pterygota</taxon>
        <taxon>Neoptera</taxon>
        <taxon>Endopterygota</taxon>
        <taxon>Coleoptera</taxon>
        <taxon>Polyphaga</taxon>
        <taxon>Elateriformia</taxon>
        <taxon>Elateroidea</taxon>
        <taxon>Lampyridae</taxon>
        <taxon>Lampyrinae</taxon>
        <taxon>Photinus</taxon>
    </lineage>
</organism>
<dbReference type="KEGG" id="ppyr:116174069"/>
<dbReference type="GO" id="GO:0005737">
    <property type="term" value="C:cytoplasm"/>
    <property type="evidence" value="ECO:0007669"/>
    <property type="project" value="TreeGrafter"/>
</dbReference>